<feature type="region of interest" description="Disordered" evidence="5">
    <location>
        <begin position="214"/>
        <end position="264"/>
    </location>
</feature>
<dbReference type="FunFam" id="2.60.40.720:FF:000001">
    <property type="entry name" value="Runt-related transcription factor"/>
    <property type="match status" value="1"/>
</dbReference>
<feature type="compositionally biased region" description="Basic and acidic residues" evidence="5">
    <location>
        <begin position="540"/>
        <end position="554"/>
    </location>
</feature>
<evidence type="ECO:0000256" key="4">
    <source>
        <dbReference type="ARBA" id="ARBA00023242"/>
    </source>
</evidence>
<evidence type="ECO:0000313" key="7">
    <source>
        <dbReference type="EMBL" id="KAH7645092.1"/>
    </source>
</evidence>
<keyword evidence="4" id="KW-0539">Nucleus</keyword>
<evidence type="ECO:0000256" key="2">
    <source>
        <dbReference type="ARBA" id="ARBA00023015"/>
    </source>
</evidence>
<dbReference type="Proteomes" id="UP000828236">
    <property type="component" value="Unassembled WGS sequence"/>
</dbReference>
<dbReference type="EMBL" id="SDOV01000001">
    <property type="protein sequence ID" value="KAH7645092.1"/>
    <property type="molecule type" value="Genomic_DNA"/>
</dbReference>
<evidence type="ECO:0000256" key="1">
    <source>
        <dbReference type="ARBA" id="ARBA00004123"/>
    </source>
</evidence>
<dbReference type="SUPFAM" id="SSF49417">
    <property type="entry name" value="p53-like transcription factors"/>
    <property type="match status" value="1"/>
</dbReference>
<sequence>MTDFLFPGERLLNEVMTEHPGELVRTGSPNIICSALPTHWRSNKTLPVAFKVVALGEVSDGTLVTIKAGNDENWCGELRNASAIMKNQVAKFNDLRFVGRSGRGKSFSLTITVSTNPPQVGTYTKAIKVTVDGPREPRSKSSLMNQCWPFPSTQPNHFRAFANSFVHHPRHPIDPTRSCPITPLPCSTEWRLAARVQAEQWVLQAAAAAAADLSRRFPRPPSSTSSSTINSSTTTTIRTTNTATSTTTSSSAATPNDPTAAAAAANNHPLWPPYYPPAVNSRPAITYGPMNEADSQNKSPSSNGLNGNKCHELMSLESSKNVSWNKQPHHGHHQQQAQPQQQSDQSSRHHKEVSKSMTSPKNVAKLIERNGTNNNNNNNNSKLVNGSMENLLAHASNPRPFPSATHPPDQLVATSFMQNNHQLAAAAAVFLQSATSAAVPFYHPPTLPAATVGRSSITSAANGHFNCGSIDQFQQTPPAPIPTAIPNLPSNLSAFFLPKSREDDSELEEINVEDDDELSHSQSKRSRDEEEEEEMENEIDAQKDLKEKNKEDKSATNSPSIEVEKNIDEQDDENVHSLFTADNNSGTARVISDNDSLDSSSSQQNQQQQQQQQQQSSKLSLSHVNKKIRIEVTQPNSSSDNVKYESLSPVSVASPGSSSSSSSSSSPSSSTSNHSNISWANASSKSSNGFWRPY</sequence>
<evidence type="ECO:0000256" key="5">
    <source>
        <dbReference type="SAM" id="MobiDB-lite"/>
    </source>
</evidence>
<proteinExistence type="predicted"/>
<feature type="region of interest" description="Disordered" evidence="5">
    <location>
        <begin position="501"/>
        <end position="694"/>
    </location>
</feature>
<dbReference type="PRINTS" id="PR00967">
    <property type="entry name" value="ONCOGENEAML1"/>
</dbReference>
<dbReference type="GO" id="GO:0000981">
    <property type="term" value="F:DNA-binding transcription factor activity, RNA polymerase II-specific"/>
    <property type="evidence" value="ECO:0007669"/>
    <property type="project" value="TreeGrafter"/>
</dbReference>
<dbReference type="OrthoDB" id="10029800at2759"/>
<gene>
    <name evidence="7" type="ORF">HUG17_0630</name>
</gene>
<keyword evidence="3" id="KW-0804">Transcription</keyword>
<dbReference type="PANTHER" id="PTHR11950:SF49">
    <property type="entry name" value="PROTEIN LOZENGE"/>
    <property type="match status" value="1"/>
</dbReference>
<protein>
    <submittedName>
        <fullName evidence="7">Runt-related transcription factor 3-like</fullName>
    </submittedName>
</protein>
<dbReference type="Gene3D" id="2.60.40.720">
    <property type="match status" value="1"/>
</dbReference>
<name>A0A9D4P700_DERFA</name>
<dbReference type="PROSITE" id="PS51062">
    <property type="entry name" value="RUNT"/>
    <property type="match status" value="1"/>
</dbReference>
<reference evidence="7" key="1">
    <citation type="submission" date="2020-06" db="EMBL/GenBank/DDBJ databases">
        <authorList>
            <person name="Ji K."/>
            <person name="Li J."/>
        </authorList>
    </citation>
    <scope>NUCLEOTIDE SEQUENCE</scope>
    <source>
        <strain evidence="7">JKM2019</strain>
        <tissue evidence="7">Whole body</tissue>
    </source>
</reference>
<dbReference type="GO" id="GO:0005524">
    <property type="term" value="F:ATP binding"/>
    <property type="evidence" value="ECO:0007669"/>
    <property type="project" value="InterPro"/>
</dbReference>
<organism evidence="7">
    <name type="scientific">Dermatophagoides farinae</name>
    <name type="common">American house dust mite</name>
    <dbReference type="NCBI Taxonomy" id="6954"/>
    <lineage>
        <taxon>Eukaryota</taxon>
        <taxon>Metazoa</taxon>
        <taxon>Ecdysozoa</taxon>
        <taxon>Arthropoda</taxon>
        <taxon>Chelicerata</taxon>
        <taxon>Arachnida</taxon>
        <taxon>Acari</taxon>
        <taxon>Acariformes</taxon>
        <taxon>Sarcoptiformes</taxon>
        <taxon>Astigmata</taxon>
        <taxon>Psoroptidia</taxon>
        <taxon>Analgoidea</taxon>
        <taxon>Pyroglyphidae</taxon>
        <taxon>Dermatophagoidinae</taxon>
        <taxon>Dermatophagoides</taxon>
    </lineage>
</organism>
<evidence type="ECO:0000259" key="6">
    <source>
        <dbReference type="PROSITE" id="PS51062"/>
    </source>
</evidence>
<dbReference type="InterPro" id="IPR000040">
    <property type="entry name" value="AML1_Runt"/>
</dbReference>
<evidence type="ECO:0000256" key="3">
    <source>
        <dbReference type="ARBA" id="ARBA00023163"/>
    </source>
</evidence>
<dbReference type="InterPro" id="IPR013524">
    <property type="entry name" value="Runt_dom"/>
</dbReference>
<dbReference type="GO" id="GO:0001709">
    <property type="term" value="P:cell fate determination"/>
    <property type="evidence" value="ECO:0007669"/>
    <property type="project" value="UniProtKB-ARBA"/>
</dbReference>
<feature type="compositionally biased region" description="Low complexity" evidence="5">
    <location>
        <begin position="646"/>
        <end position="678"/>
    </location>
</feature>
<dbReference type="InterPro" id="IPR008967">
    <property type="entry name" value="p53-like_TF_DNA-bd_sf"/>
</dbReference>
<feature type="compositionally biased region" description="Low complexity" evidence="5">
    <location>
        <begin position="593"/>
        <end position="622"/>
    </location>
</feature>
<keyword evidence="2" id="KW-0805">Transcription regulation</keyword>
<dbReference type="Pfam" id="PF00853">
    <property type="entry name" value="Runt"/>
    <property type="match status" value="1"/>
</dbReference>
<feature type="compositionally biased region" description="Acidic residues" evidence="5">
    <location>
        <begin position="529"/>
        <end position="539"/>
    </location>
</feature>
<dbReference type="AlphaFoldDB" id="A0A9D4P700"/>
<feature type="compositionally biased region" description="Low complexity" evidence="5">
    <location>
        <begin position="222"/>
        <end position="264"/>
    </location>
</feature>
<dbReference type="PANTHER" id="PTHR11950">
    <property type="entry name" value="RUNT RELATED"/>
    <property type="match status" value="1"/>
</dbReference>
<comment type="caution">
    <text evidence="7">The sequence shown here is derived from an EMBL/GenBank/DDBJ whole genome shotgun (WGS) entry which is preliminary data.</text>
</comment>
<accession>A0A9D4P700</accession>
<dbReference type="InterPro" id="IPR012346">
    <property type="entry name" value="p53/RUNT-type_TF_DNA-bd_sf"/>
</dbReference>
<feature type="compositionally biased region" description="Polar residues" evidence="5">
    <location>
        <begin position="293"/>
        <end position="306"/>
    </location>
</feature>
<comment type="subcellular location">
    <subcellularLocation>
        <location evidence="1">Nucleus</location>
    </subcellularLocation>
</comment>
<dbReference type="GO" id="GO:0005634">
    <property type="term" value="C:nucleus"/>
    <property type="evidence" value="ECO:0007669"/>
    <property type="project" value="UniProtKB-SubCell"/>
</dbReference>
<feature type="compositionally biased region" description="Polar residues" evidence="5">
    <location>
        <begin position="679"/>
        <end position="694"/>
    </location>
</feature>
<feature type="domain" description="Runt" evidence="6">
    <location>
        <begin position="11"/>
        <end position="139"/>
    </location>
</feature>
<reference evidence="7" key="2">
    <citation type="journal article" date="2021" name="World Allergy Organ. J.">
        <title>Chromosome-level assembly of Dermatophagoides farinae genome and transcriptome reveals two novel allergens Der f 37 and Der f 39.</title>
        <authorList>
            <person name="Chen J."/>
            <person name="Cai Z."/>
            <person name="Fan D."/>
            <person name="Hu J."/>
            <person name="Hou Y."/>
            <person name="He Y."/>
            <person name="Zhang Z."/>
            <person name="Zhao Z."/>
            <person name="Gao P."/>
            <person name="Hu W."/>
            <person name="Sun J."/>
            <person name="Li J."/>
            <person name="Ji K."/>
        </authorList>
    </citation>
    <scope>NUCLEOTIDE SEQUENCE</scope>
    <source>
        <strain evidence="7">JKM2019</strain>
    </source>
</reference>
<feature type="compositionally biased region" description="Low complexity" evidence="5">
    <location>
        <begin position="334"/>
        <end position="345"/>
    </location>
</feature>
<feature type="region of interest" description="Disordered" evidence="5">
    <location>
        <begin position="286"/>
        <end position="310"/>
    </location>
</feature>
<dbReference type="GO" id="GO:0000978">
    <property type="term" value="F:RNA polymerase II cis-regulatory region sequence-specific DNA binding"/>
    <property type="evidence" value="ECO:0007669"/>
    <property type="project" value="TreeGrafter"/>
</dbReference>
<feature type="compositionally biased region" description="Acidic residues" evidence="5">
    <location>
        <begin position="503"/>
        <end position="517"/>
    </location>
</feature>
<feature type="region of interest" description="Disordered" evidence="5">
    <location>
        <begin position="322"/>
        <end position="362"/>
    </location>
</feature>